<organism evidence="2 3">
    <name type="scientific">Halteria grandinella</name>
    <dbReference type="NCBI Taxonomy" id="5974"/>
    <lineage>
        <taxon>Eukaryota</taxon>
        <taxon>Sar</taxon>
        <taxon>Alveolata</taxon>
        <taxon>Ciliophora</taxon>
        <taxon>Intramacronucleata</taxon>
        <taxon>Spirotrichea</taxon>
        <taxon>Stichotrichia</taxon>
        <taxon>Sporadotrichida</taxon>
        <taxon>Halteriidae</taxon>
        <taxon>Halteria</taxon>
    </lineage>
</organism>
<gene>
    <name evidence="2" type="ORF">FGO68_gene16457</name>
</gene>
<evidence type="ECO:0000313" key="3">
    <source>
        <dbReference type="Proteomes" id="UP000785679"/>
    </source>
</evidence>
<accession>A0A8J8P5R9</accession>
<name>A0A8J8P5R9_HALGN</name>
<feature type="transmembrane region" description="Helical" evidence="1">
    <location>
        <begin position="111"/>
        <end position="129"/>
    </location>
</feature>
<keyword evidence="1" id="KW-0812">Transmembrane</keyword>
<keyword evidence="1" id="KW-0472">Membrane</keyword>
<comment type="caution">
    <text evidence="2">The sequence shown here is derived from an EMBL/GenBank/DDBJ whole genome shotgun (WGS) entry which is preliminary data.</text>
</comment>
<dbReference type="AlphaFoldDB" id="A0A8J8P5R9"/>
<evidence type="ECO:0000256" key="1">
    <source>
        <dbReference type="SAM" id="Phobius"/>
    </source>
</evidence>
<keyword evidence="1" id="KW-1133">Transmembrane helix</keyword>
<proteinExistence type="predicted"/>
<dbReference type="EMBL" id="RRYP01001063">
    <property type="protein sequence ID" value="TNV86459.1"/>
    <property type="molecule type" value="Genomic_DNA"/>
</dbReference>
<protein>
    <submittedName>
        <fullName evidence="2">Uncharacterized protein</fullName>
    </submittedName>
</protein>
<evidence type="ECO:0000313" key="2">
    <source>
        <dbReference type="EMBL" id="TNV86459.1"/>
    </source>
</evidence>
<reference evidence="2" key="1">
    <citation type="submission" date="2019-06" db="EMBL/GenBank/DDBJ databases">
        <authorList>
            <person name="Zheng W."/>
        </authorList>
    </citation>
    <scope>NUCLEOTIDE SEQUENCE</scope>
    <source>
        <strain evidence="2">QDHG01</strain>
    </source>
</reference>
<sequence length="131" mass="14733">MATDCFSWSVTKRVNYMEVLPLMIYYDQINWINLDPQQTCTFRTYEAVFLKTFSSNLTLASATATPYKNLTWLYSNHILAESPDVCGFLVTVQNNHTSQAKMFQVIRTSAMLVKASAVAIVGAISALYLSL</sequence>
<dbReference type="Proteomes" id="UP000785679">
    <property type="component" value="Unassembled WGS sequence"/>
</dbReference>
<keyword evidence="3" id="KW-1185">Reference proteome</keyword>